<feature type="domain" description="Integrase catalytic" evidence="2">
    <location>
        <begin position="135"/>
        <end position="319"/>
    </location>
</feature>
<dbReference type="EMBL" id="JAEVLS010000016">
    <property type="protein sequence ID" value="MBM0108936.1"/>
    <property type="molecule type" value="Genomic_DNA"/>
</dbReference>
<dbReference type="Pfam" id="PF22483">
    <property type="entry name" value="Mu-transpos_C_2"/>
    <property type="match status" value="1"/>
</dbReference>
<accession>A0ABS1X6T2</accession>
<dbReference type="RefSeq" id="WP_203171107.1">
    <property type="nucleotide sequence ID" value="NZ_JAEVLS010000016.1"/>
</dbReference>
<dbReference type="PANTHER" id="PTHR35004">
    <property type="entry name" value="TRANSPOSASE RV3428C-RELATED"/>
    <property type="match status" value="1"/>
</dbReference>
<dbReference type="Proteomes" id="UP000661077">
    <property type="component" value="Unassembled WGS sequence"/>
</dbReference>
<dbReference type="InterPro" id="IPR054353">
    <property type="entry name" value="IstA-like_C"/>
</dbReference>
<reference evidence="3 4" key="1">
    <citation type="journal article" date="2021" name="Int. J. Syst. Evol. Microbiol.">
        <title>Steroidobacter gossypii sp. nov., isolated from soil of cotton cropping field.</title>
        <authorList>
            <person name="Huang R."/>
            <person name="Yang S."/>
            <person name="Zhen C."/>
            <person name="Liu W."/>
        </authorList>
    </citation>
    <scope>NUCLEOTIDE SEQUENCE [LARGE SCALE GENOMIC DNA]</scope>
    <source>
        <strain evidence="3 4">S1-65</strain>
    </source>
</reference>
<sequence>MPNERISMSKLKQLIGLQSRNLSVRALARALDLSIGAVSKYLRAVRAAGISAADAEDLSEAELELRVFGQTTPTKPNARVAPDCAWIHNELKRHRHVTLQLLWEEYAERYGEAAYQRSAFCAIYRRWEKRLKRSMRQRHFAGEKLFVDYAGRTVPIHGRGGEESFHAQLFVTAMGASGCAYAEATRTQSLPDWLASHVRALEYYGAAPTIIVPDNPRVGVTRADRYEPELQRSYEELAGHYQAVIIPARPYRPKDKSRVELTVLLVCRWILARLRHQRFFSLDELNAAIRPLLTELNERPFQRLPGSRRSVFEALDRPAMRALPPAPYVYAEWKERTVAFDYHIEIDRHYYSVPHALVGHCLWARFTATTVEVFFRSERVASHIRSYQRGAHTTLPEHMPKAHRAHAQWSPKRLIQWGESIGSNTGAIVEHLLRSKPHPEQGYRACLGLLALAREYGEARLEAASALARRLGSPARKSVKSILESGRDLRPANAEPALDLPAHGNVRGPGYYH</sequence>
<keyword evidence="4" id="KW-1185">Reference proteome</keyword>
<evidence type="ECO:0000256" key="1">
    <source>
        <dbReference type="SAM" id="MobiDB-lite"/>
    </source>
</evidence>
<proteinExistence type="predicted"/>
<dbReference type="NCBIfam" id="NF033546">
    <property type="entry name" value="transpos_IS21"/>
    <property type="match status" value="1"/>
</dbReference>
<name>A0ABS1X6T2_9GAMM</name>
<comment type="caution">
    <text evidence="3">The sequence shown here is derived from an EMBL/GenBank/DDBJ whole genome shotgun (WGS) entry which is preliminary data.</text>
</comment>
<evidence type="ECO:0000313" key="4">
    <source>
        <dbReference type="Proteomes" id="UP000661077"/>
    </source>
</evidence>
<feature type="region of interest" description="Disordered" evidence="1">
    <location>
        <begin position="490"/>
        <end position="513"/>
    </location>
</feature>
<evidence type="ECO:0000313" key="3">
    <source>
        <dbReference type="EMBL" id="MBM0108936.1"/>
    </source>
</evidence>
<dbReference type="InterPro" id="IPR001584">
    <property type="entry name" value="Integrase_cat-core"/>
</dbReference>
<dbReference type="PROSITE" id="PS50994">
    <property type="entry name" value="INTEGRASE"/>
    <property type="match status" value="1"/>
</dbReference>
<organism evidence="3 4">
    <name type="scientific">Steroidobacter gossypii</name>
    <dbReference type="NCBI Taxonomy" id="2805490"/>
    <lineage>
        <taxon>Bacteria</taxon>
        <taxon>Pseudomonadati</taxon>
        <taxon>Pseudomonadota</taxon>
        <taxon>Gammaproteobacteria</taxon>
        <taxon>Steroidobacterales</taxon>
        <taxon>Steroidobacteraceae</taxon>
        <taxon>Steroidobacter</taxon>
    </lineage>
</organism>
<dbReference type="PANTHER" id="PTHR35004:SF8">
    <property type="entry name" value="TRANSPOSASE RV3428C-RELATED"/>
    <property type="match status" value="1"/>
</dbReference>
<gene>
    <name evidence="3" type="primary">istA</name>
    <name evidence="3" type="ORF">JM946_29780</name>
</gene>
<evidence type="ECO:0000259" key="2">
    <source>
        <dbReference type="PROSITE" id="PS50994"/>
    </source>
</evidence>
<protein>
    <submittedName>
        <fullName evidence="3">IS21 family transposase</fullName>
    </submittedName>
</protein>